<evidence type="ECO:0000256" key="14">
    <source>
        <dbReference type="ARBA" id="ARBA00023136"/>
    </source>
</evidence>
<evidence type="ECO:0000256" key="7">
    <source>
        <dbReference type="ARBA" id="ARBA00022729"/>
    </source>
</evidence>
<dbReference type="GO" id="GO:0007229">
    <property type="term" value="P:integrin-mediated signaling pathway"/>
    <property type="evidence" value="ECO:0007669"/>
    <property type="project" value="UniProtKB-KW"/>
</dbReference>
<evidence type="ECO:0000256" key="17">
    <source>
        <dbReference type="SAM" id="MobiDB-lite"/>
    </source>
</evidence>
<dbReference type="Pfam" id="PF18372">
    <property type="entry name" value="I-EGF_1"/>
    <property type="match status" value="1"/>
</dbReference>
<evidence type="ECO:0000313" key="21">
    <source>
        <dbReference type="Proteomes" id="UP000886611"/>
    </source>
</evidence>
<dbReference type="SMART" id="SM01241">
    <property type="entry name" value="Integrin_b_cyt"/>
    <property type="match status" value="1"/>
</dbReference>
<evidence type="ECO:0000256" key="9">
    <source>
        <dbReference type="ARBA" id="ARBA00022801"/>
    </source>
</evidence>
<keyword evidence="7" id="KW-0732">Signal</keyword>
<dbReference type="InterPro" id="IPR002369">
    <property type="entry name" value="Integrin_bsu_VWA"/>
</dbReference>
<protein>
    <recommendedName>
        <fullName evidence="4">separase</fullName>
        <ecNumber evidence="4">3.4.22.49</ecNumber>
    </recommendedName>
</protein>
<feature type="domain" description="Peptidase C50" evidence="19">
    <location>
        <begin position="2482"/>
        <end position="2584"/>
    </location>
</feature>
<keyword evidence="21" id="KW-1185">Reference proteome</keyword>
<dbReference type="InterPro" id="IPR030397">
    <property type="entry name" value="SEPARIN_core_dom"/>
</dbReference>
<dbReference type="Gene3D" id="3.40.50.410">
    <property type="entry name" value="von Willebrand factor, type A domain"/>
    <property type="match status" value="1"/>
</dbReference>
<keyword evidence="13" id="KW-0401">Integrin</keyword>
<keyword evidence="8" id="KW-0677">Repeat</keyword>
<feature type="compositionally biased region" description="Polar residues" evidence="17">
    <location>
        <begin position="1998"/>
        <end position="2017"/>
    </location>
</feature>
<feature type="region of interest" description="Disordered" evidence="17">
    <location>
        <begin position="1943"/>
        <end position="1966"/>
    </location>
</feature>
<feature type="non-terminal residue" evidence="20">
    <location>
        <position position="2664"/>
    </location>
</feature>
<dbReference type="GO" id="GO:0004197">
    <property type="term" value="F:cysteine-type endopeptidase activity"/>
    <property type="evidence" value="ECO:0007669"/>
    <property type="project" value="InterPro"/>
</dbReference>
<feature type="region of interest" description="Disordered" evidence="17">
    <location>
        <begin position="1983"/>
        <end position="2103"/>
    </location>
</feature>
<dbReference type="Gene3D" id="1.20.5.100">
    <property type="entry name" value="Cytochrome c1, transmembrane anchor, C-terminal"/>
    <property type="match status" value="1"/>
</dbReference>
<dbReference type="InterPro" id="IPR032695">
    <property type="entry name" value="Integrin_dom_sf"/>
</dbReference>
<feature type="compositionally biased region" description="Polar residues" evidence="17">
    <location>
        <begin position="24"/>
        <end position="34"/>
    </location>
</feature>
<evidence type="ECO:0000256" key="8">
    <source>
        <dbReference type="ARBA" id="ARBA00022737"/>
    </source>
</evidence>
<dbReference type="FunFam" id="2.10.25.10:FF:000075">
    <property type="entry name" value="Integrin beta"/>
    <property type="match status" value="1"/>
</dbReference>
<evidence type="ECO:0000256" key="15">
    <source>
        <dbReference type="ARBA" id="ARBA00023157"/>
    </source>
</evidence>
<feature type="compositionally biased region" description="Basic and acidic residues" evidence="17">
    <location>
        <begin position="1"/>
        <end position="19"/>
    </location>
</feature>
<dbReference type="InterPro" id="IPR014836">
    <property type="entry name" value="Integrin_bsu_cyt_dom"/>
</dbReference>
<reference evidence="20 21" key="1">
    <citation type="journal article" date="2021" name="Cell">
        <title>Tracing the genetic footprints of vertebrate landing in non-teleost ray-finned fishes.</title>
        <authorList>
            <person name="Bi X."/>
            <person name="Wang K."/>
            <person name="Yang L."/>
            <person name="Pan H."/>
            <person name="Jiang H."/>
            <person name="Wei Q."/>
            <person name="Fang M."/>
            <person name="Yu H."/>
            <person name="Zhu C."/>
            <person name="Cai Y."/>
            <person name="He Y."/>
            <person name="Gan X."/>
            <person name="Zeng H."/>
            <person name="Yu D."/>
            <person name="Zhu Y."/>
            <person name="Jiang H."/>
            <person name="Qiu Q."/>
            <person name="Yang H."/>
            <person name="Zhang Y.E."/>
            <person name="Wang W."/>
            <person name="Zhu M."/>
            <person name="He S."/>
            <person name="Zhang G."/>
        </authorList>
    </citation>
    <scope>NUCLEOTIDE SEQUENCE [LARGE SCALE GENOMIC DNA]</scope>
    <source>
        <strain evidence="20">Bchr_013</strain>
    </source>
</reference>
<keyword evidence="12 18" id="KW-1133">Transmembrane helix</keyword>
<keyword evidence="16" id="KW-0325">Glycoprotein</keyword>
<evidence type="ECO:0000256" key="4">
    <source>
        <dbReference type="ARBA" id="ARBA00012489"/>
    </source>
</evidence>
<evidence type="ECO:0000256" key="10">
    <source>
        <dbReference type="ARBA" id="ARBA00022829"/>
    </source>
</evidence>
<keyword evidence="10" id="KW-0159">Chromosome partition</keyword>
<dbReference type="InterPro" id="IPR005314">
    <property type="entry name" value="Peptidase_C50"/>
</dbReference>
<evidence type="ECO:0000313" key="20">
    <source>
        <dbReference type="EMBL" id="KAG2468140.1"/>
    </source>
</evidence>
<keyword evidence="9" id="KW-0378">Hydrolase</keyword>
<dbReference type="SUPFAM" id="SSF57196">
    <property type="entry name" value="EGF/Laminin"/>
    <property type="match status" value="1"/>
</dbReference>
<comment type="subcellular location">
    <subcellularLocation>
        <location evidence="2">Membrane</location>
        <topology evidence="2">Single-pass type I membrane protein</topology>
    </subcellularLocation>
</comment>
<dbReference type="GO" id="GO:0051307">
    <property type="term" value="P:meiotic chromosome separation"/>
    <property type="evidence" value="ECO:0007669"/>
    <property type="project" value="TreeGrafter"/>
</dbReference>
<evidence type="ECO:0000256" key="3">
    <source>
        <dbReference type="ARBA" id="ARBA00007449"/>
    </source>
</evidence>
<evidence type="ECO:0000256" key="11">
    <source>
        <dbReference type="ARBA" id="ARBA00022889"/>
    </source>
</evidence>
<keyword evidence="11" id="KW-0130">Cell adhesion</keyword>
<dbReference type="PROSITE" id="PS52047">
    <property type="entry name" value="I_EGF_2"/>
    <property type="match status" value="2"/>
</dbReference>
<dbReference type="GO" id="GO:0005813">
    <property type="term" value="C:centrosome"/>
    <property type="evidence" value="ECO:0007669"/>
    <property type="project" value="TreeGrafter"/>
</dbReference>
<dbReference type="SMART" id="SM00187">
    <property type="entry name" value="INB"/>
    <property type="match status" value="1"/>
</dbReference>
<dbReference type="Pfam" id="PF03568">
    <property type="entry name" value="Separin_C"/>
    <property type="match status" value="3"/>
</dbReference>
<dbReference type="Gene3D" id="2.60.40.1510">
    <property type="entry name" value="ntegrin, alpha v. Chain A, domain 3"/>
    <property type="match status" value="1"/>
</dbReference>
<feature type="non-terminal residue" evidence="20">
    <location>
        <position position="1"/>
    </location>
</feature>
<keyword evidence="14 18" id="KW-0472">Membrane</keyword>
<organism evidence="20 21">
    <name type="scientific">Polypterus senegalus</name>
    <name type="common">Senegal bichir</name>
    <dbReference type="NCBI Taxonomy" id="55291"/>
    <lineage>
        <taxon>Eukaryota</taxon>
        <taxon>Metazoa</taxon>
        <taxon>Chordata</taxon>
        <taxon>Craniata</taxon>
        <taxon>Vertebrata</taxon>
        <taxon>Euteleostomi</taxon>
        <taxon>Actinopterygii</taxon>
        <taxon>Polypteriformes</taxon>
        <taxon>Polypteridae</taxon>
        <taxon>Polypterus</taxon>
    </lineage>
</organism>
<comment type="similarity">
    <text evidence="3">Belongs to the integrin beta chain family.</text>
</comment>
<feature type="transmembrane region" description="Helical" evidence="18">
    <location>
        <begin position="597"/>
        <end position="622"/>
    </location>
</feature>
<feature type="compositionally biased region" description="Low complexity" evidence="17">
    <location>
        <begin position="1983"/>
        <end position="1997"/>
    </location>
</feature>
<dbReference type="InterPro" id="IPR015812">
    <property type="entry name" value="Integrin_bsu"/>
</dbReference>
<evidence type="ECO:0000259" key="19">
    <source>
        <dbReference type="PROSITE" id="PS51700"/>
    </source>
</evidence>
<keyword evidence="15" id="KW-1015">Disulfide bond</keyword>
<dbReference type="EMBL" id="JAATIS010000485">
    <property type="protein sequence ID" value="KAG2468140.1"/>
    <property type="molecule type" value="Genomic_DNA"/>
</dbReference>
<dbReference type="EC" id="3.4.22.49" evidence="4"/>
<dbReference type="InterPro" id="IPR036465">
    <property type="entry name" value="vWFA_dom_sf"/>
</dbReference>
<gene>
    <name evidence="20" type="primary">Espl1</name>
    <name evidence="20" type="ORF">GTO96_0014295</name>
</gene>
<dbReference type="InterPro" id="IPR040622">
    <property type="entry name" value="EGF_integrin_1"/>
</dbReference>
<dbReference type="Pfam" id="PF00362">
    <property type="entry name" value="Integrin_beta"/>
    <property type="match status" value="2"/>
</dbReference>
<evidence type="ECO:0000256" key="13">
    <source>
        <dbReference type="ARBA" id="ARBA00023037"/>
    </source>
</evidence>
<evidence type="ECO:0000256" key="16">
    <source>
        <dbReference type="ARBA" id="ARBA00023180"/>
    </source>
</evidence>
<dbReference type="Pfam" id="PF08725">
    <property type="entry name" value="Integrin_b_cyt"/>
    <property type="match status" value="1"/>
</dbReference>
<evidence type="ECO:0000256" key="18">
    <source>
        <dbReference type="SAM" id="Phobius"/>
    </source>
</evidence>
<dbReference type="SUPFAM" id="SSF69179">
    <property type="entry name" value="Integrin domains"/>
    <property type="match status" value="1"/>
</dbReference>
<dbReference type="Proteomes" id="UP000886611">
    <property type="component" value="Unassembled WGS sequence"/>
</dbReference>
<dbReference type="GO" id="GO:0006508">
    <property type="term" value="P:proteolysis"/>
    <property type="evidence" value="ECO:0007669"/>
    <property type="project" value="InterPro"/>
</dbReference>
<proteinExistence type="inferred from homology"/>
<comment type="caution">
    <text evidence="20">The sequence shown here is derived from an EMBL/GenBank/DDBJ whole genome shotgun (WGS) entry which is preliminary data.</text>
</comment>
<dbReference type="PRINTS" id="PR01186">
    <property type="entry name" value="INTEGRINB"/>
</dbReference>
<evidence type="ECO:0000256" key="1">
    <source>
        <dbReference type="ARBA" id="ARBA00000451"/>
    </source>
</evidence>
<feature type="region of interest" description="Disordered" evidence="17">
    <location>
        <begin position="1"/>
        <end position="34"/>
    </location>
</feature>
<dbReference type="Gene3D" id="2.10.25.10">
    <property type="entry name" value="Laminin"/>
    <property type="match status" value="4"/>
</dbReference>
<feature type="transmembrane region" description="Helical" evidence="18">
    <location>
        <begin position="207"/>
        <end position="227"/>
    </location>
</feature>
<comment type="catalytic activity">
    <reaction evidence="1">
        <text>All bonds known to be hydrolyzed by this endopeptidase have arginine in P1 and an acidic residue in P4. P6 is often occupied by an acidic residue or by a hydroxy-amino-acid residue, the phosphorylation of which enhances cleavage.</text>
        <dbReference type="EC" id="3.4.22.49"/>
    </reaction>
</comment>
<evidence type="ECO:0000256" key="12">
    <source>
        <dbReference type="ARBA" id="ARBA00022989"/>
    </source>
</evidence>
<dbReference type="InterPro" id="IPR057243">
    <property type="entry name" value="Integrin_I-EGF_CS"/>
</dbReference>
<dbReference type="PROSITE" id="PS51700">
    <property type="entry name" value="SEPARIN"/>
    <property type="match status" value="1"/>
</dbReference>
<dbReference type="GO" id="GO:0016020">
    <property type="term" value="C:membrane"/>
    <property type="evidence" value="ECO:0007669"/>
    <property type="project" value="UniProtKB-SubCell"/>
</dbReference>
<dbReference type="FunFam" id="2.10.25.10:FF:000036">
    <property type="entry name" value="Integrin beta"/>
    <property type="match status" value="1"/>
</dbReference>
<dbReference type="PANTHER" id="PTHR12792">
    <property type="entry name" value="EXTRA SPINDLE POLES 1-RELATED"/>
    <property type="match status" value="1"/>
</dbReference>
<accession>A0A8X7XFJ3</accession>
<evidence type="ECO:0000256" key="5">
    <source>
        <dbReference type="ARBA" id="ARBA00022536"/>
    </source>
</evidence>
<dbReference type="GO" id="GO:0005737">
    <property type="term" value="C:cytoplasm"/>
    <property type="evidence" value="ECO:0007669"/>
    <property type="project" value="TreeGrafter"/>
</dbReference>
<evidence type="ECO:0000256" key="6">
    <source>
        <dbReference type="ARBA" id="ARBA00022692"/>
    </source>
</evidence>
<dbReference type="PANTHER" id="PTHR12792:SF0">
    <property type="entry name" value="SEPARIN"/>
    <property type="match status" value="1"/>
</dbReference>
<evidence type="ECO:0000256" key="2">
    <source>
        <dbReference type="ARBA" id="ARBA00004479"/>
    </source>
</evidence>
<dbReference type="GO" id="GO:0072686">
    <property type="term" value="C:mitotic spindle"/>
    <property type="evidence" value="ECO:0007669"/>
    <property type="project" value="TreeGrafter"/>
</dbReference>
<dbReference type="SUPFAM" id="SSF53300">
    <property type="entry name" value="vWA-like"/>
    <property type="match status" value="1"/>
</dbReference>
<sequence length="2664" mass="296671">NFTKPGESDASRCDSEQSLRRRGCSSTRIHNPKNNMHVRKNRTLSHSNGYTVQLMPQHLHLKLRPGDPMSFKVQFKRAEGYPIDLYYLMDLSYSMKDDLEKIKNLGQEILSALETVTKSVQIGFGSFVDKTVLPYVSTVKAKLKNPCPTRHTTCQAPFSFRNVQPLTSRVEDFKKQVSEQMISGNLDPPEAGFDAMMQAAVCTVKSLWFGHPVVWLCFALIVSHFLFPQEQIGWRNVTRLLVYTSDDTFHMAGDGQLGGVYVPNDGACHLSREGLYESSTIYDYPSVGHIARVLSQNNIQPIFAVTEKSVPTYQELSKLIPQSVVGVLQEDSSNVVQLIFDAYNNLSSTVYLEHQQLPPELQVTYDSYCGDNNILRNQKRGECTGVKLSQEINFTVTVTVTACFKESKHIIIKPQGINEELRIEVSSLCGCNCTDLEVNSPYCSDGNGTFQCGICSCNKNRLGRLCECLQDTGEDETMDLDASCRNGSSLLCNGHGRCECGQCVCSGKHRGQYCECDDMSCPRSDGKLCGGNGLCDCGTCICNENFTGPACECALSTNGCQKADKTCSNNGRCRCNRCECNSGYLGKFCQECMADRTLAIVGGSLSGIVLIGLVIIIIYRIFIEMYDRREYRQFEKERQKAIWNEGFLNGVQKETSHGQKKVDQSVVCDRIIRACIHSIGAGTKSSDHLECLVKLADFALQGYLNSNVQQSPFYIEKILFHLLKSLSLRNAQEACRKFGDYLHEQLASYVDVSEEYKILVKSCFALLWKYADSLAGNGCDFHICLSLRLQAVRFLVLLESIPESGEIDTITFPSLVARHVEIASSRYEGQQCVLSQQDISYLIKQVDCYIFQPLLQSKKTSDVEKCFVLYEVALQNLRRLCKGSHWREASTHLQHVADSCKTSLSHDLECLTALLELMRCGKTTVEDLSMGLKCGTHLTKALHILVSFSPKGITERQAVIEGCSFVAWALEFSVKKNENKGAEVSLCSQDLLGLFGFSKMYLQILQQQKDAMSALQVEQNKTLEKACYQHLRFCLGSVYSALGSSRLKVPEDITTAVNFCKLAAGIMMNSLQGFSDQLEYAEETAYFVNNLTRVLYNQKLYQQALELIETFCQKLQGMCSPVLSPERLHSTYVLAAQCCRKTSDYEKALDYIVALLLALEDKVTDHMSEPVSLWVRTKADAVKNGSEDLRLRTLKDGLEGRVSNQTVLLALLEEELRAYKSFHGDTAQERHNTLCDLLDICHEESDRQHERAVYLCELGQVLCYNDMSEQTDCSPLDCVEESLRLLSLVSETSENADRLLDDKAQSSLWHYICTVEKHLLEAVELDKHLRSVRTEMDLIMEPFQPNDVLYEDKQQDKEFVFEGIKLNLVGEAEQCKLLDESLKLWKDLHSKCKAPAVRSLKQTLFSIRIMAALYRLIGKPLQSLESYLLACSFSKYLCDALISANPFCHSAKLLLEMDAASLAKEQLVEAESFLKLVDSKCEGFAVLNLTCQALRSQICCAAGQVEEGVAYLHQALQGLSMQKPTKSWCFVKADILQVLVAYLSLPSEILSTQLREKLTVHGWLSPEVALWESRKLQCDIVVSLLGNGVFGNYKLITEARFVDQGENQFHKWLVLADVLASSQSLISLTSRAGSACEAKAMCLESLKLTTKLQLVRQCSEFIISKAELELQKGETELCLLDLNRVRDLLELCTDHEPRTRKKGEMKIKPKKTGTLKKQAGTPTSSVVPGRQIDDEFLHKRPLCWVETIDVEPQGPSSPAFKPKPHKWLSFLSHPSQCDCPSCSDPTLVRISARWATAYAEMEAKAGNTRESRKLFLAGLSRCRSLGQKVSVAISAIFGKNQKCAEVLGFLSDIAARIYLGLALSTLGGPPEKKTWDLLEAGLSFLSSKTSHLRDLEHIRAGLLVTKAVSAISALAAKQNCSFEDVFIKVWAWKPYSKPFPTQLPSKTVKAQKTDPSKNKKVVAPSTAKKQTCATDDVCSFDATKPQTSTSPQPSTPSRGSKQATASTAKSNQKTKMQFQVFDESSPVRTAPAAPKQSTKTKSRFKIVFSDSSDAEEVEEKANPPQKRQLRRRVVKDAAKLDTAGRNVKKSSLHGQDGVTPEGDTEILRRDLGCDIDSLSLGEPKGLNLHSLHLALPSSSVDNLDVESTMSLLRQAFVAIHHCPPSALYAHLCSLLALSYGDGDPYTTAFLHAESLCVTLRHQMMNNLYSKLRKLNKSSSSSAADLSDQMRDLQISETDYSLQYLTKLEKMFVFPCADPESFPEAHTGLFREQLKLIPEGLTVCMLSVVGVHPRVTQDTLLLTRLQRGCAPLSVRIPTAQAQISVSSVLQEFDAIQKHQKEISNVTDKAEWWEGRWEQEERMKALLKNMECILGCWKILLQPGCKEAKVSKQAVSLQKQLNSLGLNISLELLEAILPRWQLLSPKEKQSLAAGLCPKQPAEAHALLQAAADELTNKRVQSKCHLVLILDKHLQKLSWENIPSLRSCSVSRLPSWHFLMSYVAMKKHCSQSVLVKGVDSTSGFYVLNPQANLPGTEERFRDMFTSYAGHGAGARFLDGQSILKLHCHAVSLLFGCSSAALAVRGELEGTGIVLKYLMAGCPLVLGNLWDVTDRDIDRFMKSMLEKWLNAGPGASIMDYVLQSREAPKLKCLIGASPIVYGLPVALK</sequence>
<dbReference type="PROSITE" id="PS00243">
    <property type="entry name" value="I_EGF_1"/>
    <property type="match status" value="2"/>
</dbReference>
<dbReference type="GO" id="GO:0007155">
    <property type="term" value="P:cell adhesion"/>
    <property type="evidence" value="ECO:0007669"/>
    <property type="project" value="UniProtKB-KW"/>
</dbReference>
<dbReference type="GO" id="GO:0005634">
    <property type="term" value="C:nucleus"/>
    <property type="evidence" value="ECO:0007669"/>
    <property type="project" value="InterPro"/>
</dbReference>
<keyword evidence="6 18" id="KW-0812">Transmembrane</keyword>
<keyword evidence="5" id="KW-0245">EGF-like domain</keyword>
<name>A0A8X7XFJ3_POLSE</name>